<evidence type="ECO:0000313" key="5">
    <source>
        <dbReference type="EMBL" id="KAK8853698.1"/>
    </source>
</evidence>
<name>A0ABR2HVN4_9EUKA</name>
<organism evidence="5 6">
    <name type="scientific">Tritrichomonas musculus</name>
    <dbReference type="NCBI Taxonomy" id="1915356"/>
    <lineage>
        <taxon>Eukaryota</taxon>
        <taxon>Metamonada</taxon>
        <taxon>Parabasalia</taxon>
        <taxon>Tritrichomonadida</taxon>
        <taxon>Tritrichomonadidae</taxon>
        <taxon>Tritrichomonas</taxon>
    </lineage>
</organism>
<keyword evidence="2" id="KW-0328">Glycosyltransferase</keyword>
<dbReference type="CDD" id="cd00761">
    <property type="entry name" value="Glyco_tranf_GTA_type"/>
    <property type="match status" value="1"/>
</dbReference>
<keyword evidence="6" id="KW-1185">Reference proteome</keyword>
<keyword evidence="3" id="KW-0808">Transferase</keyword>
<evidence type="ECO:0000256" key="1">
    <source>
        <dbReference type="ARBA" id="ARBA00003301"/>
    </source>
</evidence>
<evidence type="ECO:0000313" key="6">
    <source>
        <dbReference type="Proteomes" id="UP001470230"/>
    </source>
</evidence>
<dbReference type="PANTHER" id="PTHR22916:SF51">
    <property type="entry name" value="GLYCOSYLTRANSFERASE EPSH-RELATED"/>
    <property type="match status" value="1"/>
</dbReference>
<reference evidence="5 6" key="1">
    <citation type="submission" date="2024-04" db="EMBL/GenBank/DDBJ databases">
        <title>Tritrichomonas musculus Genome.</title>
        <authorList>
            <person name="Alves-Ferreira E."/>
            <person name="Grigg M."/>
            <person name="Lorenzi H."/>
            <person name="Galac M."/>
        </authorList>
    </citation>
    <scope>NUCLEOTIDE SEQUENCE [LARGE SCALE GENOMIC DNA]</scope>
    <source>
        <strain evidence="5 6">EAF2021</strain>
    </source>
</reference>
<dbReference type="PANTHER" id="PTHR22916">
    <property type="entry name" value="GLYCOSYLTRANSFERASE"/>
    <property type="match status" value="1"/>
</dbReference>
<accession>A0ABR2HVN4</accession>
<dbReference type="InterPro" id="IPR001173">
    <property type="entry name" value="Glyco_trans_2-like"/>
</dbReference>
<feature type="domain" description="Glycosyltransferase 2-like" evidence="4">
    <location>
        <begin position="1"/>
        <end position="129"/>
    </location>
</feature>
<comment type="function">
    <text evidence="1">Dolichyl-phosphate beta-glucosyltransferase involved in the glycosylation of glycoproteins through the synthesis of dolichyl beta-D-glucosyl phosphate which serves as a sugar donor for transfer of three glucose residues to the Man-9-GlcNAc-2-PP-dolichol precursor to N-glycans.</text>
</comment>
<dbReference type="Gene3D" id="3.90.550.10">
    <property type="entry name" value="Spore Coat Polysaccharide Biosynthesis Protein SpsA, Chain A"/>
    <property type="match status" value="1"/>
</dbReference>
<dbReference type="InterPro" id="IPR029044">
    <property type="entry name" value="Nucleotide-diphossugar_trans"/>
</dbReference>
<comment type="caution">
    <text evidence="5">The sequence shown here is derived from an EMBL/GenBank/DDBJ whole genome shotgun (WGS) entry which is preliminary data.</text>
</comment>
<protein>
    <recommendedName>
        <fullName evidence="4">Glycosyltransferase 2-like domain-containing protein</fullName>
    </recommendedName>
</protein>
<evidence type="ECO:0000256" key="2">
    <source>
        <dbReference type="ARBA" id="ARBA00022676"/>
    </source>
</evidence>
<dbReference type="SUPFAM" id="SSF53448">
    <property type="entry name" value="Nucleotide-diphospho-sugar transferases"/>
    <property type="match status" value="1"/>
</dbReference>
<proteinExistence type="predicted"/>
<sequence>IVPIFNKLNYLNRSFTSLQLQTLKKIQIIAIDDYSSDNSSLFVLSLMKNDHRIKLIQHTSNRGTCLSRIHGVLSSNGVYILSLDPDDMMYSNAAEQTYQSAMKSNADILEFRIEGRYSKGIAKNWIPCHFNYSTNKVLLDKFLKFNFGLVNWNTCKKIIRGKLYKHSMYFLLPYVKRKKINNAEDLLHCGIIFLFMKKFVCTQILAYIYFLSNKDSSSRLTYQSKTQNLNQLTYVKYLIQYFYANRMNPFKCNLKNFLTNKTHLKIYDNITNIPIQIKLKCFYKIP</sequence>
<dbReference type="Proteomes" id="UP001470230">
    <property type="component" value="Unassembled WGS sequence"/>
</dbReference>
<feature type="non-terminal residue" evidence="5">
    <location>
        <position position="1"/>
    </location>
</feature>
<evidence type="ECO:0000259" key="4">
    <source>
        <dbReference type="Pfam" id="PF00535"/>
    </source>
</evidence>
<feature type="non-terminal residue" evidence="5">
    <location>
        <position position="286"/>
    </location>
</feature>
<gene>
    <name evidence="5" type="ORF">M9Y10_017259</name>
</gene>
<evidence type="ECO:0000256" key="3">
    <source>
        <dbReference type="ARBA" id="ARBA00022679"/>
    </source>
</evidence>
<dbReference type="Pfam" id="PF00535">
    <property type="entry name" value="Glycos_transf_2"/>
    <property type="match status" value="1"/>
</dbReference>
<dbReference type="EMBL" id="JAPFFF010000022">
    <property type="protein sequence ID" value="KAK8853698.1"/>
    <property type="molecule type" value="Genomic_DNA"/>
</dbReference>